<dbReference type="InterPro" id="IPR036271">
    <property type="entry name" value="Tet_transcr_reg_TetR-rel_C_sf"/>
</dbReference>
<dbReference type="FunFam" id="1.10.10.60:FF:000141">
    <property type="entry name" value="TetR family transcriptional regulator"/>
    <property type="match status" value="1"/>
</dbReference>
<dbReference type="InterPro" id="IPR001647">
    <property type="entry name" value="HTH_TetR"/>
</dbReference>
<evidence type="ECO:0000256" key="1">
    <source>
        <dbReference type="ARBA" id="ARBA00022491"/>
    </source>
</evidence>
<evidence type="ECO:0000256" key="5">
    <source>
        <dbReference type="PROSITE-ProRule" id="PRU00335"/>
    </source>
</evidence>
<dbReference type="Gene3D" id="1.10.10.60">
    <property type="entry name" value="Homeodomain-like"/>
    <property type="match status" value="1"/>
</dbReference>
<dbReference type="SUPFAM" id="SSF46689">
    <property type="entry name" value="Homeodomain-like"/>
    <property type="match status" value="1"/>
</dbReference>
<keyword evidence="2" id="KW-0805">Transcription regulation</keyword>
<dbReference type="EMBL" id="CAJNAQ010000002">
    <property type="protein sequence ID" value="CAE6486742.1"/>
    <property type="molecule type" value="Genomic_DNA"/>
</dbReference>
<dbReference type="RefSeq" id="WP_205097846.1">
    <property type="nucleotide sequence ID" value="NZ_CAJNAQ010000002.1"/>
</dbReference>
<dbReference type="PANTHER" id="PTHR47506">
    <property type="entry name" value="TRANSCRIPTIONAL REGULATORY PROTEIN"/>
    <property type="match status" value="1"/>
</dbReference>
<evidence type="ECO:0000259" key="6">
    <source>
        <dbReference type="PROSITE" id="PS50977"/>
    </source>
</evidence>
<protein>
    <submittedName>
        <fullName evidence="7">Putative Transcriptional regulator, TetR family</fullName>
    </submittedName>
</protein>
<evidence type="ECO:0000313" key="8">
    <source>
        <dbReference type="Proteomes" id="UP000655759"/>
    </source>
</evidence>
<evidence type="ECO:0000256" key="2">
    <source>
        <dbReference type="ARBA" id="ARBA00023015"/>
    </source>
</evidence>
<name>A0A812F3Y5_9ARCH</name>
<comment type="caution">
    <text evidence="7">The sequence shown here is derived from an EMBL/GenBank/DDBJ whole genome shotgun (WGS) entry which is preliminary data.</text>
</comment>
<evidence type="ECO:0000256" key="4">
    <source>
        <dbReference type="ARBA" id="ARBA00023163"/>
    </source>
</evidence>
<dbReference type="AlphaFoldDB" id="A0A812F3Y5"/>
<gene>
    <name evidence="7" type="ORF">NUZ5A_20187</name>
</gene>
<dbReference type="InterPro" id="IPR039538">
    <property type="entry name" value="BetI_C"/>
</dbReference>
<dbReference type="Proteomes" id="UP000655759">
    <property type="component" value="Unassembled WGS sequence"/>
</dbReference>
<dbReference type="Pfam" id="PF00440">
    <property type="entry name" value="TetR_N"/>
    <property type="match status" value="1"/>
</dbReference>
<feature type="domain" description="HTH tetR-type" evidence="6">
    <location>
        <begin position="10"/>
        <end position="70"/>
    </location>
</feature>
<keyword evidence="1" id="KW-0678">Repressor</keyword>
<accession>A0A812F3Y5</accession>
<organism evidence="7 8">
    <name type="scientific">Candidatus Nitrosotenuis uzonensis</name>
    <dbReference type="NCBI Taxonomy" id="1407055"/>
    <lineage>
        <taxon>Archaea</taxon>
        <taxon>Nitrososphaerota</taxon>
        <taxon>Candidatus Nitrosotenuis</taxon>
    </lineage>
</organism>
<dbReference type="Gene3D" id="1.10.357.10">
    <property type="entry name" value="Tetracycline Repressor, domain 2"/>
    <property type="match status" value="1"/>
</dbReference>
<dbReference type="PROSITE" id="PS50977">
    <property type="entry name" value="HTH_TETR_2"/>
    <property type="match status" value="1"/>
</dbReference>
<dbReference type="Pfam" id="PF13977">
    <property type="entry name" value="TetR_C_6"/>
    <property type="match status" value="1"/>
</dbReference>
<dbReference type="GO" id="GO:0003677">
    <property type="term" value="F:DNA binding"/>
    <property type="evidence" value="ECO:0007669"/>
    <property type="project" value="UniProtKB-UniRule"/>
</dbReference>
<reference evidence="7" key="1">
    <citation type="submission" date="2021-02" db="EMBL/GenBank/DDBJ databases">
        <authorList>
            <person name="Han P."/>
        </authorList>
    </citation>
    <scope>NUCLEOTIDE SEQUENCE</scope>
    <source>
        <strain evidence="7">Candidatus Nitrosotenuis uzonensis 5A</strain>
    </source>
</reference>
<evidence type="ECO:0000313" key="7">
    <source>
        <dbReference type="EMBL" id="CAE6486742.1"/>
    </source>
</evidence>
<dbReference type="SUPFAM" id="SSF48498">
    <property type="entry name" value="Tetracyclin repressor-like, C-terminal domain"/>
    <property type="match status" value="1"/>
</dbReference>
<dbReference type="InterPro" id="IPR009057">
    <property type="entry name" value="Homeodomain-like_sf"/>
</dbReference>
<sequence>MPKVSEEHKAKMKGLIYQAALKNFSKNGYANTKMDDIAKTAEVSKGTLYLYFQSKEDLFYHMCKQNQQTLMEIREGLFKNKSNLASDLGKFYDDMVAKEKNTERAWLEGVTESLHNKKIKQMIIQQRKNLDEIVTEFLRQMRTEGGFFRDDVDLRAIARGMIALYNGLTVMRVTNKNDETIKSAWVKTMHAIITGSG</sequence>
<proteinExistence type="predicted"/>
<keyword evidence="3 5" id="KW-0238">DNA-binding</keyword>
<dbReference type="PRINTS" id="PR00455">
    <property type="entry name" value="HTHTETR"/>
</dbReference>
<feature type="DNA-binding region" description="H-T-H motif" evidence="5">
    <location>
        <begin position="33"/>
        <end position="52"/>
    </location>
</feature>
<dbReference type="PANTHER" id="PTHR47506:SF6">
    <property type="entry name" value="HTH-TYPE TRANSCRIPTIONAL REPRESSOR NEMR"/>
    <property type="match status" value="1"/>
</dbReference>
<evidence type="ECO:0000256" key="3">
    <source>
        <dbReference type="ARBA" id="ARBA00023125"/>
    </source>
</evidence>
<keyword evidence="4" id="KW-0804">Transcription</keyword>